<dbReference type="PaxDb" id="1435377-SUSAZ_00760"/>
<dbReference type="EMBL" id="CP013695">
    <property type="protein sequence ID" value="ALU32189.1"/>
    <property type="molecule type" value="Genomic_DNA"/>
</dbReference>
<dbReference type="CDD" id="cd05017">
    <property type="entry name" value="SIS_PGI_PMI_1"/>
    <property type="match status" value="1"/>
</dbReference>
<dbReference type="SUPFAM" id="SSF53697">
    <property type="entry name" value="SIS domain"/>
    <property type="match status" value="1"/>
</dbReference>
<gene>
    <name evidence="4" type="ORF">ATY89_05530</name>
    <name evidence="5" type="ORF">ATZ20_08550</name>
</gene>
<dbReference type="RefSeq" id="WP_011277073.1">
    <property type="nucleotide sequence ID" value="NZ_BHWZ01000001.1"/>
</dbReference>
<dbReference type="NCBIfam" id="TIGR02128">
    <property type="entry name" value="G6PI_arch"/>
    <property type="match status" value="1"/>
</dbReference>
<reference evidence="6 7" key="1">
    <citation type="submission" date="2015-12" db="EMBL/GenBank/DDBJ databases">
        <title>A stable core within a dynamic pangenome in Sulfolobus acidocaldarius.</title>
        <authorList>
            <person name="Anderson R."/>
            <person name="Kouris A."/>
            <person name="Seward C."/>
            <person name="Campbell K."/>
            <person name="Whitaker R."/>
        </authorList>
    </citation>
    <scope>NUCLEOTIDE SEQUENCE [LARGE SCALE GENOMIC DNA]</scope>
    <source>
        <strain evidence="4 7">GG12-C01-09</strain>
        <strain evidence="5 6">NG05B_CO5_07</strain>
    </source>
</reference>
<dbReference type="AlphaFoldDB" id="A0A0U3GH45"/>
<dbReference type="OMA" id="PEVNHNE"/>
<dbReference type="STRING" id="1435377.SUSAZ_00760"/>
<dbReference type="NCBIfam" id="NF006422">
    <property type="entry name" value="PRK08674.1-1"/>
    <property type="match status" value="1"/>
</dbReference>
<dbReference type="GO" id="GO:0004347">
    <property type="term" value="F:glucose-6-phosphate isomerase activity"/>
    <property type="evidence" value="ECO:0007669"/>
    <property type="project" value="InterPro"/>
</dbReference>
<dbReference type="GO" id="GO:0005975">
    <property type="term" value="P:carbohydrate metabolic process"/>
    <property type="evidence" value="ECO:0007669"/>
    <property type="project" value="InterPro"/>
</dbReference>
<evidence type="ECO:0000313" key="7">
    <source>
        <dbReference type="Proteomes" id="UP000065473"/>
    </source>
</evidence>
<dbReference type="Pfam" id="PF10432">
    <property type="entry name" value="bact-PGI_C"/>
    <property type="match status" value="1"/>
</dbReference>
<dbReference type="Gene3D" id="3.40.50.10490">
    <property type="entry name" value="Glucose-6-phosphate isomerase like protein, domain 1"/>
    <property type="match status" value="2"/>
</dbReference>
<name>A0A0U3GH45_9CREN</name>
<dbReference type="OrthoDB" id="10151at2157"/>
<dbReference type="Pfam" id="PF01380">
    <property type="entry name" value="SIS"/>
    <property type="match status" value="1"/>
</dbReference>
<dbReference type="EMBL" id="CP013694">
    <property type="protein sequence ID" value="ALU29461.1"/>
    <property type="molecule type" value="Genomic_DNA"/>
</dbReference>
<evidence type="ECO:0000313" key="5">
    <source>
        <dbReference type="EMBL" id="ALU32189.1"/>
    </source>
</evidence>
<dbReference type="Proteomes" id="UP000060043">
    <property type="component" value="Chromosome"/>
</dbReference>
<dbReference type="InterPro" id="IPR019490">
    <property type="entry name" value="Glu6P/Mann6P_isomerase_C"/>
</dbReference>
<organism evidence="4 7">
    <name type="scientific">Sulfolobus acidocaldarius</name>
    <dbReference type="NCBI Taxonomy" id="2285"/>
    <lineage>
        <taxon>Archaea</taxon>
        <taxon>Thermoproteota</taxon>
        <taxon>Thermoprotei</taxon>
        <taxon>Sulfolobales</taxon>
        <taxon>Sulfolobaceae</taxon>
        <taxon>Sulfolobus</taxon>
    </lineage>
</organism>
<evidence type="ECO:0000256" key="2">
    <source>
        <dbReference type="ARBA" id="ARBA00023235"/>
    </source>
</evidence>
<evidence type="ECO:0000259" key="3">
    <source>
        <dbReference type="PROSITE" id="PS51464"/>
    </source>
</evidence>
<keyword evidence="2 4" id="KW-0413">Isomerase</keyword>
<evidence type="ECO:0000313" key="4">
    <source>
        <dbReference type="EMBL" id="ALU29461.1"/>
    </source>
</evidence>
<dbReference type="GO" id="GO:0097367">
    <property type="term" value="F:carbohydrate derivative binding"/>
    <property type="evidence" value="ECO:0007669"/>
    <property type="project" value="InterPro"/>
</dbReference>
<dbReference type="CDD" id="cd05637">
    <property type="entry name" value="SIS_PGI_PMI_2"/>
    <property type="match status" value="1"/>
</dbReference>
<sequence>MSNVYERWKEFYEDAISRDIPGVKTAEKIAYFGIGGSGIPGEVLKLLDLPVEYKLFRSYKVNVDSKTTVVAVSYSGNTAETLAGVKRAQELGVKEIIVITSGGKLKEIAESKGYPLLSLPQGYQTRFIFPYIFTYLVRILNQSTGSNYRVQDLVDGIQDNFTMLSEVSTRIANRITGKVPIFYASDLLPIAERFKQEVNENAKYPAFFSQLPEANHNEIELYSSQQGNQFIPIVIPSDKIDEATASLINAELIYPPYKSILKNISGMFLIAGLASVKLASQLNIKAEELRIIPKIRERTHNLLMGG</sequence>
<evidence type="ECO:0000313" key="6">
    <source>
        <dbReference type="Proteomes" id="UP000060043"/>
    </source>
</evidence>
<comment type="similarity">
    <text evidence="1">Belongs to the PGI/PMI family.</text>
</comment>
<dbReference type="InterPro" id="IPR035484">
    <property type="entry name" value="SIS_PGI/PMI_1"/>
</dbReference>
<dbReference type="PROSITE" id="PS51464">
    <property type="entry name" value="SIS"/>
    <property type="match status" value="1"/>
</dbReference>
<evidence type="ECO:0000256" key="1">
    <source>
        <dbReference type="ARBA" id="ARBA00010523"/>
    </source>
</evidence>
<dbReference type="InterPro" id="IPR001347">
    <property type="entry name" value="SIS_dom"/>
</dbReference>
<dbReference type="GeneID" id="14550680"/>
<dbReference type="GO" id="GO:1901135">
    <property type="term" value="P:carbohydrate derivative metabolic process"/>
    <property type="evidence" value="ECO:0007669"/>
    <property type="project" value="InterPro"/>
</dbReference>
<proteinExistence type="inferred from homology"/>
<dbReference type="SMR" id="A0A0U3GH45"/>
<protein>
    <submittedName>
        <fullName evidence="4">Bifunctional phosphoglucose/phosphomannose isomerase</fullName>
    </submittedName>
</protein>
<feature type="domain" description="SIS" evidence="3">
    <location>
        <begin position="19"/>
        <end position="153"/>
    </location>
</feature>
<dbReference type="GO" id="GO:0004476">
    <property type="term" value="F:mannose-6-phosphate isomerase activity"/>
    <property type="evidence" value="ECO:0007669"/>
    <property type="project" value="InterPro"/>
</dbReference>
<accession>A0A0U3GH45</accession>
<dbReference type="Proteomes" id="UP000065473">
    <property type="component" value="Chromosome"/>
</dbReference>
<dbReference type="InterPro" id="IPR046348">
    <property type="entry name" value="SIS_dom_sf"/>
</dbReference>